<evidence type="ECO:0000313" key="2">
    <source>
        <dbReference type="Proteomes" id="UP000807504"/>
    </source>
</evidence>
<keyword evidence="2" id="KW-1185">Reference proteome</keyword>
<gene>
    <name evidence="1" type="ORF">HNY73_010905</name>
</gene>
<comment type="caution">
    <text evidence="1">The sequence shown here is derived from an EMBL/GenBank/DDBJ whole genome shotgun (WGS) entry which is preliminary data.</text>
</comment>
<reference evidence="1" key="2">
    <citation type="submission" date="2020-06" db="EMBL/GenBank/DDBJ databases">
        <authorList>
            <person name="Sheffer M."/>
        </authorList>
    </citation>
    <scope>NUCLEOTIDE SEQUENCE</scope>
</reference>
<dbReference type="Proteomes" id="UP000807504">
    <property type="component" value="Unassembled WGS sequence"/>
</dbReference>
<reference evidence="1" key="1">
    <citation type="journal article" date="2020" name="bioRxiv">
        <title>Chromosome-level reference genome of the European wasp spider Argiope bruennichi: a resource for studies on range expansion and evolutionary adaptation.</title>
        <authorList>
            <person name="Sheffer M.M."/>
            <person name="Hoppe A."/>
            <person name="Krehenwinkel H."/>
            <person name="Uhl G."/>
            <person name="Kuss A.W."/>
            <person name="Jensen L."/>
            <person name="Jensen C."/>
            <person name="Gillespie R.G."/>
            <person name="Hoff K.J."/>
            <person name="Prost S."/>
        </authorList>
    </citation>
    <scope>NUCLEOTIDE SEQUENCE</scope>
</reference>
<sequence length="106" mass="12445">MSSTAKEIMIMVQTCPFLNFPRTKSSQLLRKDFKPSKSSRVYELHFKEEDIIRNMEHFHEESGCILKTPLKYPKLKPDAIPVYVQDYLQPTISEARETPEGKKKRD</sequence>
<proteinExistence type="predicted"/>
<dbReference type="AlphaFoldDB" id="A0A8T0F4J0"/>
<evidence type="ECO:0000313" key="1">
    <source>
        <dbReference type="EMBL" id="KAF8785352.1"/>
    </source>
</evidence>
<accession>A0A8T0F4J0</accession>
<name>A0A8T0F4J0_ARGBR</name>
<dbReference type="EMBL" id="JABXBU010000030">
    <property type="protein sequence ID" value="KAF8785352.1"/>
    <property type="molecule type" value="Genomic_DNA"/>
</dbReference>
<protein>
    <submittedName>
        <fullName evidence="1">Uncharacterized protein</fullName>
    </submittedName>
</protein>
<organism evidence="1 2">
    <name type="scientific">Argiope bruennichi</name>
    <name type="common">Wasp spider</name>
    <name type="synonym">Aranea bruennichi</name>
    <dbReference type="NCBI Taxonomy" id="94029"/>
    <lineage>
        <taxon>Eukaryota</taxon>
        <taxon>Metazoa</taxon>
        <taxon>Ecdysozoa</taxon>
        <taxon>Arthropoda</taxon>
        <taxon>Chelicerata</taxon>
        <taxon>Arachnida</taxon>
        <taxon>Araneae</taxon>
        <taxon>Araneomorphae</taxon>
        <taxon>Entelegynae</taxon>
        <taxon>Araneoidea</taxon>
        <taxon>Araneidae</taxon>
        <taxon>Argiope</taxon>
    </lineage>
</organism>